<dbReference type="RefSeq" id="XP_004181650.1">
    <property type="nucleotide sequence ID" value="XM_004181602.1"/>
</dbReference>
<feature type="compositionally biased region" description="Polar residues" evidence="9">
    <location>
        <begin position="387"/>
        <end position="408"/>
    </location>
</feature>
<dbReference type="Gene3D" id="2.30.30.40">
    <property type="entry name" value="SH3 Domains"/>
    <property type="match status" value="1"/>
</dbReference>
<dbReference type="eggNOG" id="KOG2398">
    <property type="taxonomic scope" value="Eukaryota"/>
</dbReference>
<dbReference type="Proteomes" id="UP000002866">
    <property type="component" value="Chromosome 7"/>
</dbReference>
<name>I2H6X9_HENB6</name>
<dbReference type="GO" id="GO:0005543">
    <property type="term" value="F:phospholipid binding"/>
    <property type="evidence" value="ECO:0007669"/>
    <property type="project" value="TreeGrafter"/>
</dbReference>
<evidence type="ECO:0000313" key="13">
    <source>
        <dbReference type="Proteomes" id="UP000002866"/>
    </source>
</evidence>
<feature type="compositionally biased region" description="Low complexity" evidence="9">
    <location>
        <begin position="456"/>
        <end position="465"/>
    </location>
</feature>
<organism evidence="12 13">
    <name type="scientific">Henningerozyma blattae (strain ATCC 34711 / CBS 6284 / DSM 70876 / NBRC 10599 / NRRL Y-10934 / UCD 77-7)</name>
    <name type="common">Yeast</name>
    <name type="synonym">Tetrapisispora blattae</name>
    <dbReference type="NCBI Taxonomy" id="1071380"/>
    <lineage>
        <taxon>Eukaryota</taxon>
        <taxon>Fungi</taxon>
        <taxon>Dikarya</taxon>
        <taxon>Ascomycota</taxon>
        <taxon>Saccharomycotina</taxon>
        <taxon>Saccharomycetes</taxon>
        <taxon>Saccharomycetales</taxon>
        <taxon>Saccharomycetaceae</taxon>
        <taxon>Henningerozyma</taxon>
    </lineage>
</organism>
<keyword evidence="3" id="KW-0963">Cytoplasm</keyword>
<dbReference type="InterPro" id="IPR001060">
    <property type="entry name" value="FCH_dom"/>
</dbReference>
<evidence type="ECO:0000256" key="9">
    <source>
        <dbReference type="SAM" id="MobiDB-lite"/>
    </source>
</evidence>
<accession>I2H6X9</accession>
<evidence type="ECO:0000256" key="3">
    <source>
        <dbReference type="ARBA" id="ARBA00022490"/>
    </source>
</evidence>
<keyword evidence="5" id="KW-0206">Cytoskeleton</keyword>
<dbReference type="HOGENOM" id="CLU_434790_0_0_1"/>
<dbReference type="PROSITE" id="PS51741">
    <property type="entry name" value="F_BAR"/>
    <property type="match status" value="1"/>
</dbReference>
<dbReference type="SMART" id="SM00055">
    <property type="entry name" value="FCH"/>
    <property type="match status" value="1"/>
</dbReference>
<comment type="subcellular location">
    <subcellularLocation>
        <location evidence="1">Cytoplasm</location>
        <location evidence="1">Cytoskeleton</location>
    </subcellularLocation>
</comment>
<feature type="region of interest" description="Disordered" evidence="9">
    <location>
        <begin position="502"/>
        <end position="572"/>
    </location>
</feature>
<dbReference type="Gene3D" id="1.20.1270.60">
    <property type="entry name" value="Arfaptin homology (AH) domain/BAR domain"/>
    <property type="match status" value="1"/>
</dbReference>
<protein>
    <recommendedName>
        <fullName evidence="14">SH3 domain-containing protein</fullName>
    </recommendedName>
</protein>
<evidence type="ECO:0000256" key="4">
    <source>
        <dbReference type="ARBA" id="ARBA00022553"/>
    </source>
</evidence>
<proteinExistence type="predicted"/>
<feature type="compositionally biased region" description="Low complexity" evidence="9">
    <location>
        <begin position="366"/>
        <end position="386"/>
    </location>
</feature>
<evidence type="ECO:0000256" key="8">
    <source>
        <dbReference type="SAM" id="Coils"/>
    </source>
</evidence>
<dbReference type="STRING" id="1071380.I2H6X9"/>
<feature type="compositionally biased region" description="Basic residues" evidence="9">
    <location>
        <begin position="329"/>
        <end position="341"/>
    </location>
</feature>
<keyword evidence="13" id="KW-1185">Reference proteome</keyword>
<evidence type="ECO:0008006" key="14">
    <source>
        <dbReference type="Google" id="ProtNLM"/>
    </source>
</evidence>
<dbReference type="SUPFAM" id="SSF103657">
    <property type="entry name" value="BAR/IMD domain-like"/>
    <property type="match status" value="1"/>
</dbReference>
<evidence type="ECO:0000313" key="12">
    <source>
        <dbReference type="EMBL" id="CCH62131.1"/>
    </source>
</evidence>
<dbReference type="GO" id="GO:0009898">
    <property type="term" value="C:cytoplasmic side of plasma membrane"/>
    <property type="evidence" value="ECO:0007669"/>
    <property type="project" value="TreeGrafter"/>
</dbReference>
<dbReference type="AlphaFoldDB" id="I2H6X9"/>
<keyword evidence="7 8" id="KW-0175">Coiled coil</keyword>
<dbReference type="SMART" id="SM00326">
    <property type="entry name" value="SH3"/>
    <property type="match status" value="1"/>
</dbReference>
<feature type="compositionally biased region" description="Basic and acidic residues" evidence="9">
    <location>
        <begin position="512"/>
        <end position="541"/>
    </location>
</feature>
<dbReference type="KEGG" id="tbl:TBLA_0G01880"/>
<dbReference type="PROSITE" id="PS50002">
    <property type="entry name" value="SH3"/>
    <property type="match status" value="1"/>
</dbReference>
<feature type="region of interest" description="Disordered" evidence="9">
    <location>
        <begin position="316"/>
        <end position="410"/>
    </location>
</feature>
<dbReference type="PANTHER" id="PTHR23065">
    <property type="entry name" value="PROLINE-SERINE-THREONINE PHOSPHATASE INTERACTING PROTEIN 1"/>
    <property type="match status" value="1"/>
</dbReference>
<gene>
    <name evidence="12" type="primary">TBLA0G01880</name>
    <name evidence="12" type="ORF">TBLA_0G01880</name>
</gene>
<feature type="region of interest" description="Disordered" evidence="9">
    <location>
        <begin position="275"/>
        <end position="297"/>
    </location>
</feature>
<feature type="region of interest" description="Disordered" evidence="9">
    <location>
        <begin position="455"/>
        <end position="480"/>
    </location>
</feature>
<sequence length="651" mass="74652">MLLYNYEQCFWEKNDKGVEVLLSHLANGLQTCQTIVNFFKQKSELEKDYSRRLGAINENLSKNLVETSDFGHLNETINCLQNLEFKNAQYHSKQSEFFYSIIYNEMNSILNKLNGKYTMYTGLIEKSQNDNQYTLQGYKDLQGKLLEAQLHVKEINVGISNQTNDNEYLQRKLNKWNSNVTEIQNQLNTLKLECKASKKNWYKNWSKIAGMLQDLESTRIELLRSKLMSYCKILKESNKNEMINLNQMIKKIDSFEAMDDIVKFSTQFGTGRLMEKNSQRSFSRGTEESRSMEMNSSHMANIRKLSSQLQLHGDIEREERVESVGSKRVGSKRVGSKRVGSKRVEGKRVESKRVEGKRVESKRVESISAESISAESISAESISAESQRAQSQHAQSPKTSSRQVSTNMIDPPENLHPYIPPSTRKSPVAKHPQLPFPMETQQLTLPNSFDHLKTFSSTSESSVPSDFQESIKKRQSVDSMATSVSSLVSNIDESQRFARSWNSHNRKRKSLMGRDLDNNDNRSDRLTQSENSKERSAETRRSSVQRVEYSMNRSEPIPRERPAREVSAGGDFPQMASNGEKVIKLAKALFPLFNTESASLASFDENDHLLITEIVNDEWYKGEVYGNEKIDPGRRYGLIPYNFIEIIKDSI</sequence>
<dbReference type="SUPFAM" id="SSF50044">
    <property type="entry name" value="SH3-domain"/>
    <property type="match status" value="1"/>
</dbReference>
<keyword evidence="2 6" id="KW-0728">SH3 domain</keyword>
<feature type="compositionally biased region" description="Basic and acidic residues" evidence="9">
    <location>
        <begin position="342"/>
        <end position="365"/>
    </location>
</feature>
<feature type="domain" description="F-BAR" evidence="11">
    <location>
        <begin position="4"/>
        <end position="264"/>
    </location>
</feature>
<dbReference type="PANTHER" id="PTHR23065:SF7">
    <property type="entry name" value="NOSTRIN, ISOFORM H"/>
    <property type="match status" value="1"/>
</dbReference>
<feature type="domain" description="SH3" evidence="10">
    <location>
        <begin position="581"/>
        <end position="649"/>
    </location>
</feature>
<dbReference type="OrthoDB" id="27823at2759"/>
<evidence type="ECO:0000256" key="5">
    <source>
        <dbReference type="ARBA" id="ARBA00023212"/>
    </source>
</evidence>
<evidence type="ECO:0000259" key="11">
    <source>
        <dbReference type="PROSITE" id="PS51741"/>
    </source>
</evidence>
<dbReference type="InterPro" id="IPR001452">
    <property type="entry name" value="SH3_domain"/>
</dbReference>
<reference evidence="12 13" key="1">
    <citation type="journal article" date="2011" name="Proc. Natl. Acad. Sci. U.S.A.">
        <title>Evolutionary erosion of yeast sex chromosomes by mating-type switching accidents.</title>
        <authorList>
            <person name="Gordon J.L."/>
            <person name="Armisen D."/>
            <person name="Proux-Wera E."/>
            <person name="Oheigeartaigh S.S."/>
            <person name="Byrne K.P."/>
            <person name="Wolfe K.H."/>
        </authorList>
    </citation>
    <scope>NUCLEOTIDE SEQUENCE [LARGE SCALE GENOMIC DNA]</scope>
    <source>
        <strain evidence="13">ATCC 34711 / CBS 6284 / DSM 70876 / NBRC 10599 / NRRL Y-10934 / UCD 77-7</strain>
    </source>
</reference>
<dbReference type="Pfam" id="PF00611">
    <property type="entry name" value="FCH"/>
    <property type="match status" value="1"/>
</dbReference>
<dbReference type="CDD" id="cd00174">
    <property type="entry name" value="SH3"/>
    <property type="match status" value="1"/>
</dbReference>
<dbReference type="InterPro" id="IPR036028">
    <property type="entry name" value="SH3-like_dom_sf"/>
</dbReference>
<dbReference type="GO" id="GO:0120104">
    <property type="term" value="C:mitotic actomyosin contractile ring, proximal layer"/>
    <property type="evidence" value="ECO:0007669"/>
    <property type="project" value="TreeGrafter"/>
</dbReference>
<dbReference type="EMBL" id="HE806322">
    <property type="protein sequence ID" value="CCH62131.1"/>
    <property type="molecule type" value="Genomic_DNA"/>
</dbReference>
<dbReference type="InterPro" id="IPR027267">
    <property type="entry name" value="AH/BAR_dom_sf"/>
</dbReference>
<evidence type="ECO:0000259" key="10">
    <source>
        <dbReference type="PROSITE" id="PS50002"/>
    </source>
</evidence>
<evidence type="ECO:0000256" key="2">
    <source>
        <dbReference type="ARBA" id="ARBA00022443"/>
    </source>
</evidence>
<dbReference type="GO" id="GO:0030036">
    <property type="term" value="P:actin cytoskeleton organization"/>
    <property type="evidence" value="ECO:0007669"/>
    <property type="project" value="UniProtKB-ARBA"/>
</dbReference>
<evidence type="ECO:0000256" key="1">
    <source>
        <dbReference type="ARBA" id="ARBA00004245"/>
    </source>
</evidence>
<evidence type="ECO:0000256" key="6">
    <source>
        <dbReference type="PROSITE-ProRule" id="PRU00192"/>
    </source>
</evidence>
<dbReference type="GeneID" id="14497263"/>
<feature type="coiled-coil region" evidence="8">
    <location>
        <begin position="166"/>
        <end position="200"/>
    </location>
</feature>
<dbReference type="InterPro" id="IPR031160">
    <property type="entry name" value="F_BAR_dom"/>
</dbReference>
<keyword evidence="4" id="KW-0597">Phosphoprotein</keyword>
<dbReference type="InParanoid" id="I2H6X9"/>
<evidence type="ECO:0000256" key="7">
    <source>
        <dbReference type="PROSITE-ProRule" id="PRU01077"/>
    </source>
</evidence>